<dbReference type="CDD" id="cd00037">
    <property type="entry name" value="CLECT"/>
    <property type="match status" value="1"/>
</dbReference>
<dbReference type="InterPro" id="IPR001304">
    <property type="entry name" value="C-type_lectin-like"/>
</dbReference>
<sequence>MNFPALLVFAVSLFLSPLSHGYKTFEYCNGTSWIKFQGHCYLFQASYRNRVSFYDAEDFCRSQGAYLVSIHSEAENDFLLTTSEEGGFGGRFWIGLNELVGKSTEQWSDGSNVDFLKKVPKEFYVNEKCFILMRSQKGWRPEHCALHYAPICKRRENAVPTPIPPITPPPPRKGNCPKDWIQFGGKCYKYFGGNATERLLYKQARNACWALGNNTDLVSIHNMEEQGKKCLPTRR</sequence>
<organism evidence="3 4">
    <name type="scientific">Trichonephila clavata</name>
    <name type="common">Joro spider</name>
    <name type="synonym">Nephila clavata</name>
    <dbReference type="NCBI Taxonomy" id="2740835"/>
    <lineage>
        <taxon>Eukaryota</taxon>
        <taxon>Metazoa</taxon>
        <taxon>Ecdysozoa</taxon>
        <taxon>Arthropoda</taxon>
        <taxon>Chelicerata</taxon>
        <taxon>Arachnida</taxon>
        <taxon>Araneae</taxon>
        <taxon>Araneomorphae</taxon>
        <taxon>Entelegynae</taxon>
        <taxon>Araneoidea</taxon>
        <taxon>Nephilidae</taxon>
        <taxon>Trichonephila</taxon>
    </lineage>
</organism>
<accession>A0A8X6J5B5</accession>
<dbReference type="EMBL" id="BMAO01033864">
    <property type="protein sequence ID" value="GFQ92310.1"/>
    <property type="molecule type" value="Genomic_DNA"/>
</dbReference>
<dbReference type="SUPFAM" id="SSF56436">
    <property type="entry name" value="C-type lectin-like"/>
    <property type="match status" value="2"/>
</dbReference>
<dbReference type="SMART" id="SM00034">
    <property type="entry name" value="CLECT"/>
    <property type="match status" value="1"/>
</dbReference>
<dbReference type="OrthoDB" id="6409788at2759"/>
<dbReference type="InterPro" id="IPR016186">
    <property type="entry name" value="C-type_lectin-like/link_sf"/>
</dbReference>
<feature type="signal peptide" evidence="1">
    <location>
        <begin position="1"/>
        <end position="21"/>
    </location>
</feature>
<evidence type="ECO:0000313" key="3">
    <source>
        <dbReference type="EMBL" id="GFQ92310.1"/>
    </source>
</evidence>
<feature type="chain" id="PRO_5036473279" evidence="1">
    <location>
        <begin position="22"/>
        <end position="235"/>
    </location>
</feature>
<dbReference type="Proteomes" id="UP000887116">
    <property type="component" value="Unassembled WGS sequence"/>
</dbReference>
<dbReference type="AlphaFoldDB" id="A0A8X6J5B5"/>
<feature type="domain" description="C-type lectin" evidence="2">
    <location>
        <begin position="36"/>
        <end position="153"/>
    </location>
</feature>
<dbReference type="Pfam" id="PF00059">
    <property type="entry name" value="Lectin_C"/>
    <property type="match status" value="1"/>
</dbReference>
<reference evidence="3" key="1">
    <citation type="submission" date="2020-07" db="EMBL/GenBank/DDBJ databases">
        <title>Multicomponent nature underlies the extraordinary mechanical properties of spider dragline silk.</title>
        <authorList>
            <person name="Kono N."/>
            <person name="Nakamura H."/>
            <person name="Mori M."/>
            <person name="Yoshida Y."/>
            <person name="Ohtoshi R."/>
            <person name="Malay A.D."/>
            <person name="Moran D.A.P."/>
            <person name="Tomita M."/>
            <person name="Numata K."/>
            <person name="Arakawa K."/>
        </authorList>
    </citation>
    <scope>NUCLEOTIDE SEQUENCE</scope>
</reference>
<gene>
    <name evidence="3" type="primary">X975_03213</name>
    <name evidence="3" type="ORF">TNCT_291691</name>
</gene>
<evidence type="ECO:0000256" key="1">
    <source>
        <dbReference type="SAM" id="SignalP"/>
    </source>
</evidence>
<proteinExistence type="predicted"/>
<comment type="caution">
    <text evidence="3">The sequence shown here is derived from an EMBL/GenBank/DDBJ whole genome shotgun (WGS) entry which is preliminary data.</text>
</comment>
<dbReference type="Gene3D" id="3.10.100.10">
    <property type="entry name" value="Mannose-Binding Protein A, subunit A"/>
    <property type="match status" value="2"/>
</dbReference>
<dbReference type="InterPro" id="IPR050111">
    <property type="entry name" value="C-type_lectin/snaclec_domain"/>
</dbReference>
<dbReference type="PROSITE" id="PS50041">
    <property type="entry name" value="C_TYPE_LECTIN_2"/>
    <property type="match status" value="1"/>
</dbReference>
<name>A0A8X6J5B5_TRICU</name>
<evidence type="ECO:0000313" key="4">
    <source>
        <dbReference type="Proteomes" id="UP000887116"/>
    </source>
</evidence>
<evidence type="ECO:0000259" key="2">
    <source>
        <dbReference type="PROSITE" id="PS50041"/>
    </source>
</evidence>
<dbReference type="PANTHER" id="PTHR22803">
    <property type="entry name" value="MANNOSE, PHOSPHOLIPASE, LECTIN RECEPTOR RELATED"/>
    <property type="match status" value="1"/>
</dbReference>
<keyword evidence="4" id="KW-1185">Reference proteome</keyword>
<keyword evidence="1" id="KW-0732">Signal</keyword>
<dbReference type="InterPro" id="IPR016187">
    <property type="entry name" value="CTDL_fold"/>
</dbReference>
<protein>
    <submittedName>
        <fullName evidence="3">Macrophage mannose receptor 1</fullName>
    </submittedName>
</protein>
<keyword evidence="3" id="KW-0675">Receptor</keyword>